<evidence type="ECO:0000256" key="2">
    <source>
        <dbReference type="ARBA" id="ARBA00002388"/>
    </source>
</evidence>
<evidence type="ECO:0000256" key="6">
    <source>
        <dbReference type="PROSITE-ProRule" id="PRU00277"/>
    </source>
</evidence>
<evidence type="ECO:0000313" key="10">
    <source>
        <dbReference type="Proteomes" id="UP000044602"/>
    </source>
</evidence>
<organism evidence="9 10">
    <name type="scientific">Verticillium longisporum</name>
    <name type="common">Verticillium dahliae var. longisporum</name>
    <dbReference type="NCBI Taxonomy" id="100787"/>
    <lineage>
        <taxon>Eukaryota</taxon>
        <taxon>Fungi</taxon>
        <taxon>Dikarya</taxon>
        <taxon>Ascomycota</taxon>
        <taxon>Pezizomycotina</taxon>
        <taxon>Sordariomycetes</taxon>
        <taxon>Hypocreomycetidae</taxon>
        <taxon>Glomerellales</taxon>
        <taxon>Plectosphaerellaceae</taxon>
        <taxon>Verticillium</taxon>
    </lineage>
</organism>
<keyword evidence="7" id="KW-0732">Signal</keyword>
<keyword evidence="4 6" id="KW-0697">Rotamase</keyword>
<dbReference type="STRING" id="100787.A0A0G4MS51"/>
<feature type="domain" description="PPIase FKBP-type" evidence="8">
    <location>
        <begin position="41"/>
        <end position="119"/>
    </location>
</feature>
<dbReference type="Proteomes" id="UP000044602">
    <property type="component" value="Unassembled WGS sequence"/>
</dbReference>
<dbReference type="InterPro" id="IPR044609">
    <property type="entry name" value="FKBP2/11"/>
</dbReference>
<keyword evidence="10" id="KW-1185">Reference proteome</keyword>
<comment type="function">
    <text evidence="2">PPIases accelerate the folding of proteins. It catalyzes the cis-trans isomerization of proline imidic peptide bonds in oligopeptides.</text>
</comment>
<dbReference type="GO" id="GO:0003755">
    <property type="term" value="F:peptidyl-prolyl cis-trans isomerase activity"/>
    <property type="evidence" value="ECO:0007669"/>
    <property type="project" value="UniProtKB-KW"/>
</dbReference>
<accession>A0A0G4MS51</accession>
<dbReference type="Gene3D" id="3.10.50.40">
    <property type="match status" value="1"/>
</dbReference>
<dbReference type="PROSITE" id="PS50059">
    <property type="entry name" value="FKBP_PPIASE"/>
    <property type="match status" value="1"/>
</dbReference>
<feature type="chain" id="PRO_5002567614" description="peptidylprolyl isomerase" evidence="7">
    <location>
        <begin position="22"/>
        <end position="222"/>
    </location>
</feature>
<evidence type="ECO:0000313" key="9">
    <source>
        <dbReference type="EMBL" id="CRK36890.1"/>
    </source>
</evidence>
<proteinExistence type="predicted"/>
<evidence type="ECO:0000256" key="4">
    <source>
        <dbReference type="ARBA" id="ARBA00023110"/>
    </source>
</evidence>
<evidence type="ECO:0000256" key="3">
    <source>
        <dbReference type="ARBA" id="ARBA00013194"/>
    </source>
</evidence>
<dbReference type="SUPFAM" id="SSF54534">
    <property type="entry name" value="FKBP-like"/>
    <property type="match status" value="1"/>
</dbReference>
<dbReference type="FunFam" id="3.10.50.40:FF:000006">
    <property type="entry name" value="Peptidyl-prolyl cis-trans isomerase"/>
    <property type="match status" value="1"/>
</dbReference>
<dbReference type="GO" id="GO:0005783">
    <property type="term" value="C:endoplasmic reticulum"/>
    <property type="evidence" value="ECO:0007669"/>
    <property type="project" value="TreeGrafter"/>
</dbReference>
<comment type="catalytic activity">
    <reaction evidence="1 6">
        <text>[protein]-peptidylproline (omega=180) = [protein]-peptidylproline (omega=0)</text>
        <dbReference type="Rhea" id="RHEA:16237"/>
        <dbReference type="Rhea" id="RHEA-COMP:10747"/>
        <dbReference type="Rhea" id="RHEA-COMP:10748"/>
        <dbReference type="ChEBI" id="CHEBI:83833"/>
        <dbReference type="ChEBI" id="CHEBI:83834"/>
        <dbReference type="EC" id="5.2.1.8"/>
    </reaction>
</comment>
<dbReference type="PANTHER" id="PTHR45779:SF7">
    <property type="entry name" value="PEPTIDYLPROLYL ISOMERASE"/>
    <property type="match status" value="1"/>
</dbReference>
<keyword evidence="5 6" id="KW-0413">Isomerase</keyword>
<reference evidence="9 10" key="1">
    <citation type="submission" date="2015-05" db="EMBL/GenBank/DDBJ databases">
        <authorList>
            <person name="Wang D.B."/>
            <person name="Wang M."/>
        </authorList>
    </citation>
    <scope>NUCLEOTIDE SEQUENCE [LARGE SCALE GENOMIC DNA]</scope>
    <source>
        <strain evidence="9">VL1</strain>
    </source>
</reference>
<evidence type="ECO:0000256" key="7">
    <source>
        <dbReference type="SAM" id="SignalP"/>
    </source>
</evidence>
<dbReference type="EC" id="5.2.1.8" evidence="3 6"/>
<evidence type="ECO:0000256" key="5">
    <source>
        <dbReference type="ARBA" id="ARBA00023235"/>
    </source>
</evidence>
<name>A0A0G4MS51_VERLO</name>
<sequence length="222" mass="23826">MQGALLSFGLLASTAFSFVAADGLKIDKTLEVECERKTVKGDRISVHYRGSLQDGGKEFDASYNRGQPFNVKIGAGQVIKGWEEGLLDMCIGEKRTLTIPSDMGYGPRGMGPIPGGATLSMTSPPSALLPDEQQQQAPPWFLVGKAATLLPRMQFRPANESPEKIVVKLPKEEEAKEEVKEKAEEAAEGIAQKVASVVGEAAEAVKTVVADGTDDNQEHNEL</sequence>
<dbReference type="AlphaFoldDB" id="A0A0G4MS51"/>
<protein>
    <recommendedName>
        <fullName evidence="3 6">peptidylprolyl isomerase</fullName>
        <ecNumber evidence="3 6">5.2.1.8</ecNumber>
    </recommendedName>
</protein>
<feature type="signal peptide" evidence="7">
    <location>
        <begin position="1"/>
        <end position="21"/>
    </location>
</feature>
<gene>
    <name evidence="9" type="ORF">BN1708_007232</name>
</gene>
<dbReference type="InterPro" id="IPR046357">
    <property type="entry name" value="PPIase_dom_sf"/>
</dbReference>
<evidence type="ECO:0000256" key="1">
    <source>
        <dbReference type="ARBA" id="ARBA00000971"/>
    </source>
</evidence>
<dbReference type="Pfam" id="PF00254">
    <property type="entry name" value="FKBP_C"/>
    <property type="match status" value="1"/>
</dbReference>
<dbReference type="EMBL" id="CVQH01024416">
    <property type="protein sequence ID" value="CRK36890.1"/>
    <property type="molecule type" value="Genomic_DNA"/>
</dbReference>
<dbReference type="InterPro" id="IPR001179">
    <property type="entry name" value="PPIase_FKBP_dom"/>
</dbReference>
<evidence type="ECO:0000259" key="8">
    <source>
        <dbReference type="PROSITE" id="PS50059"/>
    </source>
</evidence>
<dbReference type="PANTHER" id="PTHR45779">
    <property type="entry name" value="PEPTIDYLPROLYL ISOMERASE"/>
    <property type="match status" value="1"/>
</dbReference>